<gene>
    <name evidence="1" type="ORF">TTHERM_01137230</name>
</gene>
<dbReference type="InParanoid" id="Q235R4"/>
<keyword evidence="2" id="KW-1185">Reference proteome</keyword>
<protein>
    <submittedName>
        <fullName evidence="1">Uncharacterized protein</fullName>
    </submittedName>
</protein>
<accession>Q235R4</accession>
<dbReference type="GeneID" id="7845241"/>
<dbReference type="HOGENOM" id="CLU_2488399_0_0_1"/>
<name>Q235R4_TETTS</name>
<dbReference type="EMBL" id="GG662756">
    <property type="protein sequence ID" value="EAR92292.1"/>
    <property type="molecule type" value="Genomic_DNA"/>
</dbReference>
<dbReference type="RefSeq" id="XP_001012537.1">
    <property type="nucleotide sequence ID" value="XM_001012537.1"/>
</dbReference>
<organism evidence="1 2">
    <name type="scientific">Tetrahymena thermophila (strain SB210)</name>
    <dbReference type="NCBI Taxonomy" id="312017"/>
    <lineage>
        <taxon>Eukaryota</taxon>
        <taxon>Sar</taxon>
        <taxon>Alveolata</taxon>
        <taxon>Ciliophora</taxon>
        <taxon>Intramacronucleata</taxon>
        <taxon>Oligohymenophorea</taxon>
        <taxon>Hymenostomatida</taxon>
        <taxon>Tetrahymenina</taxon>
        <taxon>Tetrahymenidae</taxon>
        <taxon>Tetrahymena</taxon>
    </lineage>
</organism>
<dbReference type="AlphaFoldDB" id="Q235R4"/>
<dbReference type="Proteomes" id="UP000009168">
    <property type="component" value="Unassembled WGS sequence"/>
</dbReference>
<evidence type="ECO:0000313" key="1">
    <source>
        <dbReference type="EMBL" id="EAR92292.1"/>
    </source>
</evidence>
<evidence type="ECO:0000313" key="2">
    <source>
        <dbReference type="Proteomes" id="UP000009168"/>
    </source>
</evidence>
<reference evidence="2" key="1">
    <citation type="journal article" date="2006" name="PLoS Biol.">
        <title>Macronuclear genome sequence of the ciliate Tetrahymena thermophila, a model eukaryote.</title>
        <authorList>
            <person name="Eisen J.A."/>
            <person name="Coyne R.S."/>
            <person name="Wu M."/>
            <person name="Wu D."/>
            <person name="Thiagarajan M."/>
            <person name="Wortman J.R."/>
            <person name="Badger J.H."/>
            <person name="Ren Q."/>
            <person name="Amedeo P."/>
            <person name="Jones K.M."/>
            <person name="Tallon L.J."/>
            <person name="Delcher A.L."/>
            <person name="Salzberg S.L."/>
            <person name="Silva J.C."/>
            <person name="Haas B.J."/>
            <person name="Majoros W.H."/>
            <person name="Farzad M."/>
            <person name="Carlton J.M."/>
            <person name="Smith R.K. Jr."/>
            <person name="Garg J."/>
            <person name="Pearlman R.E."/>
            <person name="Karrer K.M."/>
            <person name="Sun L."/>
            <person name="Manning G."/>
            <person name="Elde N.C."/>
            <person name="Turkewitz A.P."/>
            <person name="Asai D.J."/>
            <person name="Wilkes D.E."/>
            <person name="Wang Y."/>
            <person name="Cai H."/>
            <person name="Collins K."/>
            <person name="Stewart B.A."/>
            <person name="Lee S.R."/>
            <person name="Wilamowska K."/>
            <person name="Weinberg Z."/>
            <person name="Ruzzo W.L."/>
            <person name="Wloga D."/>
            <person name="Gaertig J."/>
            <person name="Frankel J."/>
            <person name="Tsao C.-C."/>
            <person name="Gorovsky M.A."/>
            <person name="Keeling P.J."/>
            <person name="Waller R.F."/>
            <person name="Patron N.J."/>
            <person name="Cherry J.M."/>
            <person name="Stover N.A."/>
            <person name="Krieger C.J."/>
            <person name="del Toro C."/>
            <person name="Ryder H.F."/>
            <person name="Williamson S.C."/>
            <person name="Barbeau R.A."/>
            <person name="Hamilton E.P."/>
            <person name="Orias E."/>
        </authorList>
    </citation>
    <scope>NUCLEOTIDE SEQUENCE [LARGE SCALE GENOMIC DNA]</scope>
    <source>
        <strain evidence="2">SB210</strain>
    </source>
</reference>
<sequence length="87" mass="10332">MVIVLYSHVKNRLQTQLIIDQNNQLNINSQQLIYFSTYKLNQADSFQIWKIASGRQTGITSVLTFKRLKYLEDSINLFMTHKPYDKY</sequence>
<dbReference type="KEGG" id="tet:TTHERM_01137230"/>
<proteinExistence type="predicted"/>